<evidence type="ECO:0000256" key="1">
    <source>
        <dbReference type="ARBA" id="ARBA00004123"/>
    </source>
</evidence>
<evidence type="ECO:0000256" key="2">
    <source>
        <dbReference type="ARBA" id="ARBA00009560"/>
    </source>
</evidence>
<dbReference type="Pfam" id="PF04042">
    <property type="entry name" value="DNA_pol_E_B"/>
    <property type="match status" value="1"/>
</dbReference>
<dbReference type="InterPro" id="IPR016266">
    <property type="entry name" value="POLE2"/>
</dbReference>
<name>A0AAD5V7I1_9APHY</name>
<dbReference type="AlphaFoldDB" id="A0AAD5V7I1"/>
<proteinExistence type="inferred from homology"/>
<protein>
    <recommendedName>
        <fullName evidence="6">DNA polymerase epsilon subunit</fullName>
    </recommendedName>
    <alternativeName>
        <fullName evidence="6">DNA polymerase II subunit 2</fullName>
    </alternativeName>
</protein>
<dbReference type="PIRSF" id="PIRSF000799">
    <property type="entry name" value="DNA_pol_eps_2"/>
    <property type="match status" value="1"/>
</dbReference>
<evidence type="ECO:0000256" key="6">
    <source>
        <dbReference type="PIRNR" id="PIRNR000799"/>
    </source>
</evidence>
<comment type="subcellular location">
    <subcellularLocation>
        <location evidence="1 6">Nucleus</location>
    </subcellularLocation>
</comment>
<dbReference type="GO" id="GO:0042276">
    <property type="term" value="P:error-prone translesion synthesis"/>
    <property type="evidence" value="ECO:0007669"/>
    <property type="project" value="TreeGrafter"/>
</dbReference>
<dbReference type="PANTHER" id="PTHR12708:SF0">
    <property type="entry name" value="DNA POLYMERASE EPSILON SUBUNIT 2"/>
    <property type="match status" value="1"/>
</dbReference>
<accession>A0AAD5V7I1</accession>
<evidence type="ECO:0000256" key="5">
    <source>
        <dbReference type="ARBA" id="ARBA00023242"/>
    </source>
</evidence>
<dbReference type="GO" id="GO:0008622">
    <property type="term" value="C:epsilon DNA polymerase complex"/>
    <property type="evidence" value="ECO:0007669"/>
    <property type="project" value="UniProtKB-UniRule"/>
</dbReference>
<organism evidence="8 9">
    <name type="scientific">Meripilus lineatus</name>
    <dbReference type="NCBI Taxonomy" id="2056292"/>
    <lineage>
        <taxon>Eukaryota</taxon>
        <taxon>Fungi</taxon>
        <taxon>Dikarya</taxon>
        <taxon>Basidiomycota</taxon>
        <taxon>Agaricomycotina</taxon>
        <taxon>Agaricomycetes</taxon>
        <taxon>Polyporales</taxon>
        <taxon>Meripilaceae</taxon>
        <taxon>Meripilus</taxon>
    </lineage>
</organism>
<reference evidence="8" key="1">
    <citation type="submission" date="2022-07" db="EMBL/GenBank/DDBJ databases">
        <title>Genome Sequence of Physisporinus lineatus.</title>
        <authorList>
            <person name="Buettner E."/>
        </authorList>
    </citation>
    <scope>NUCLEOTIDE SEQUENCE</scope>
    <source>
        <strain evidence="8">VT162</strain>
    </source>
</reference>
<evidence type="ECO:0000256" key="4">
    <source>
        <dbReference type="ARBA" id="ARBA00023125"/>
    </source>
</evidence>
<comment type="caution">
    <text evidence="8">The sequence shown here is derived from an EMBL/GenBank/DDBJ whole genome shotgun (WGS) entry which is preliminary data.</text>
</comment>
<evidence type="ECO:0000313" key="8">
    <source>
        <dbReference type="EMBL" id="KAJ3488376.1"/>
    </source>
</evidence>
<sequence length="557" mass="63108">MADIRQRSILKVLALYLLLWVDPLILPQVFRKYGHSLGPESLGFLEEILDHHEIPMEDVESSVEWMAKEYNKQDDAQMKVSLDVLKRVYDSFQGTDGQGQGEGDRLDPETHIHFIDSFNMPLWNWSYEKSAFERSAAALTLSGSADSRVIASRNRHSIIKQAVLRNDHFSPSTLPSKDRERLLTLRSTKQLLGRAGDRFLLFGMLVHSKEGKLCLEDDDGTVELDFSQLDQPSEGLFTEGCFALIEGDYTEDATLVVIAIGHPPCETRESARSIFGHVDFLGQGATTLQEDVHFAGRIRTDLPDLRFFVLSDVWLDVPETFIGLRKMFDNCIESNFIPKVIVMCGDFTSKGIAQGTGKDIRKYQENFDSLADLIASYPVITRTTHFVFVPGPLDITQNVALPRRPLLSPMVSRLKSKVPKSHFASNPCRIKFFDQEIVIFRENTMARMLRNLVGVKPDVQNDDLKRYLVQSLLDQSHLFPLSYSVQPVLADYDHALRLYPLPTCVVLADKYERYQLTYEGCHVFNPGSFIGNSFGFSAYIPARRDSEECVLGMDTDD</sequence>
<gene>
    <name evidence="8" type="ORF">NLI96_g2886</name>
</gene>
<comment type="function">
    <text evidence="6">Participates in DNA repair and in chromosomal DNA replication.</text>
</comment>
<dbReference type="Gene3D" id="3.60.21.50">
    <property type="match status" value="1"/>
</dbReference>
<dbReference type="EMBL" id="JANAWD010000068">
    <property type="protein sequence ID" value="KAJ3488376.1"/>
    <property type="molecule type" value="Genomic_DNA"/>
</dbReference>
<keyword evidence="3 6" id="KW-0235">DNA replication</keyword>
<evidence type="ECO:0000256" key="3">
    <source>
        <dbReference type="ARBA" id="ARBA00022705"/>
    </source>
</evidence>
<dbReference type="InterPro" id="IPR007185">
    <property type="entry name" value="DNA_pol_a/d/e_bsu"/>
</dbReference>
<dbReference type="PANTHER" id="PTHR12708">
    <property type="entry name" value="DNA POLYMERASE EPSILON SUBUNIT B"/>
    <property type="match status" value="1"/>
</dbReference>
<comment type="similarity">
    <text evidence="2 6">Belongs to the DNA polymerase epsilon subunit B family.</text>
</comment>
<evidence type="ECO:0000259" key="7">
    <source>
        <dbReference type="Pfam" id="PF04042"/>
    </source>
</evidence>
<evidence type="ECO:0000313" key="9">
    <source>
        <dbReference type="Proteomes" id="UP001212997"/>
    </source>
</evidence>
<keyword evidence="4 6" id="KW-0238">DNA-binding</keyword>
<dbReference type="GO" id="GO:0003677">
    <property type="term" value="F:DNA binding"/>
    <property type="evidence" value="ECO:0007669"/>
    <property type="project" value="UniProtKB-UniRule"/>
</dbReference>
<dbReference type="GO" id="GO:0006261">
    <property type="term" value="P:DNA-templated DNA replication"/>
    <property type="evidence" value="ECO:0007669"/>
    <property type="project" value="InterPro"/>
</dbReference>
<keyword evidence="5 6" id="KW-0539">Nucleus</keyword>
<feature type="domain" description="DNA polymerase alpha/delta/epsilon subunit B" evidence="7">
    <location>
        <begin position="308"/>
        <end position="512"/>
    </location>
</feature>
<dbReference type="Proteomes" id="UP001212997">
    <property type="component" value="Unassembled WGS sequence"/>
</dbReference>
<keyword evidence="9" id="KW-1185">Reference proteome</keyword>